<dbReference type="SMART" id="SM00516">
    <property type="entry name" value="SEC14"/>
    <property type="match status" value="1"/>
</dbReference>
<dbReference type="PANTHER" id="PTHR45824:SF5">
    <property type="entry name" value="PHOSPHATIDYLINOSITOL TRANSFER PROTEIN PDR17"/>
    <property type="match status" value="1"/>
</dbReference>
<dbReference type="Gene3D" id="3.40.525.10">
    <property type="entry name" value="CRAL-TRIO lipid binding domain"/>
    <property type="match status" value="1"/>
</dbReference>
<dbReference type="VEuPathDB" id="FungiDB:SCODWIG_00167"/>
<proteinExistence type="predicted"/>
<evidence type="ECO:0000313" key="3">
    <source>
        <dbReference type="Proteomes" id="UP000262825"/>
    </source>
</evidence>
<dbReference type="InterPro" id="IPR011074">
    <property type="entry name" value="CRAL/TRIO_N_dom"/>
</dbReference>
<protein>
    <submittedName>
        <fullName evidence="2">Related to Phosphatidylinositol transfer protein PDR17</fullName>
    </submittedName>
</protein>
<sequence>MGFFSRSEPAEKKAPVNKANWIKVDKMITQPPKELAAAPPTYTKEQEAVYEKVITHFNKEGYKLPEKVQDYTSKAYKTDESSVTMTPLSTWEKFFLTRECLYRFLRASRFDYETCIQKLEETIVWRREFGLTYDPDRSATDLDPNSFEKENRTGKQVILGYDKDNRPLVYMKDGKQNTDPSIHQVHHLVYMLECTMVMTPIGMEKVGVMVDFKHYPEIPGVLKKKKMTPISTARDCLHIAQTYYPERLGKAVFINIPWLGWTFLKLLHPFIDPDTKNKLVYDEPFEKYIDDTQLDKDYGGDLDFTYDHSVYWPDMLEKVGNRRKRQYDRFMELGGKIGTSEYELKKVNKLE</sequence>
<dbReference type="InterPro" id="IPR052578">
    <property type="entry name" value="PI_Transfer_CRAL-TRIO"/>
</dbReference>
<dbReference type="PANTHER" id="PTHR45824">
    <property type="entry name" value="GH16843P"/>
    <property type="match status" value="1"/>
</dbReference>
<dbReference type="SUPFAM" id="SSF46938">
    <property type="entry name" value="CRAL/TRIO N-terminal domain"/>
    <property type="match status" value="1"/>
</dbReference>
<dbReference type="SUPFAM" id="SSF52087">
    <property type="entry name" value="CRAL/TRIO domain"/>
    <property type="match status" value="1"/>
</dbReference>
<organism evidence="2 3">
    <name type="scientific">Saccharomycodes ludwigii</name>
    <dbReference type="NCBI Taxonomy" id="36035"/>
    <lineage>
        <taxon>Eukaryota</taxon>
        <taxon>Fungi</taxon>
        <taxon>Dikarya</taxon>
        <taxon>Ascomycota</taxon>
        <taxon>Saccharomycotina</taxon>
        <taxon>Saccharomycetes</taxon>
        <taxon>Saccharomycodales</taxon>
        <taxon>Saccharomycodaceae</taxon>
        <taxon>Saccharomycodes</taxon>
    </lineage>
</organism>
<dbReference type="EMBL" id="UFAJ01000011">
    <property type="protein sequence ID" value="SSD58406.1"/>
    <property type="molecule type" value="Genomic_DNA"/>
</dbReference>
<dbReference type="PROSITE" id="PS50191">
    <property type="entry name" value="CRAL_TRIO"/>
    <property type="match status" value="1"/>
</dbReference>
<gene>
    <name evidence="2" type="ORF">SCODWIG_00167</name>
</gene>
<dbReference type="GO" id="GO:0008526">
    <property type="term" value="F:phosphatidylinositol transfer activity"/>
    <property type="evidence" value="ECO:0007669"/>
    <property type="project" value="TreeGrafter"/>
</dbReference>
<reference evidence="3" key="1">
    <citation type="submission" date="2018-06" db="EMBL/GenBank/DDBJ databases">
        <authorList>
            <person name="Guldener U."/>
        </authorList>
    </citation>
    <scope>NUCLEOTIDE SEQUENCE [LARGE SCALE GENOMIC DNA]</scope>
    <source>
        <strain evidence="3">UTAD17</strain>
    </source>
</reference>
<name>A0A376B139_9ASCO</name>
<dbReference type="Pfam" id="PF03765">
    <property type="entry name" value="CRAL_TRIO_N"/>
    <property type="match status" value="1"/>
</dbReference>
<dbReference type="SMART" id="SM01100">
    <property type="entry name" value="CRAL_TRIO_N"/>
    <property type="match status" value="1"/>
</dbReference>
<feature type="domain" description="CRAL-TRIO" evidence="1">
    <location>
        <begin position="146"/>
        <end position="306"/>
    </location>
</feature>
<dbReference type="AlphaFoldDB" id="A0A376B139"/>
<dbReference type="CDD" id="cd00170">
    <property type="entry name" value="SEC14"/>
    <property type="match status" value="1"/>
</dbReference>
<dbReference type="Proteomes" id="UP000262825">
    <property type="component" value="Unassembled WGS sequence"/>
</dbReference>
<accession>A0A376B139</accession>
<keyword evidence="3" id="KW-1185">Reference proteome</keyword>
<dbReference type="InterPro" id="IPR036865">
    <property type="entry name" value="CRAL-TRIO_dom_sf"/>
</dbReference>
<dbReference type="Pfam" id="PF00650">
    <property type="entry name" value="CRAL_TRIO"/>
    <property type="match status" value="1"/>
</dbReference>
<dbReference type="InterPro" id="IPR001251">
    <property type="entry name" value="CRAL-TRIO_dom"/>
</dbReference>
<dbReference type="InterPro" id="IPR036273">
    <property type="entry name" value="CRAL/TRIO_N_dom_sf"/>
</dbReference>
<evidence type="ECO:0000259" key="1">
    <source>
        <dbReference type="PROSITE" id="PS50191"/>
    </source>
</evidence>
<evidence type="ECO:0000313" key="2">
    <source>
        <dbReference type="EMBL" id="SSD58406.1"/>
    </source>
</evidence>